<dbReference type="EC" id="3.1.-.-" evidence="2"/>
<proteinExistence type="predicted"/>
<reference evidence="2" key="1">
    <citation type="submission" date="2019-08" db="EMBL/GenBank/DDBJ databases">
        <authorList>
            <person name="Kucharzyk K."/>
            <person name="Murdoch R.W."/>
            <person name="Higgins S."/>
            <person name="Loffler F."/>
        </authorList>
    </citation>
    <scope>NUCLEOTIDE SEQUENCE</scope>
</reference>
<evidence type="ECO:0000256" key="1">
    <source>
        <dbReference type="ARBA" id="ARBA00023118"/>
    </source>
</evidence>
<dbReference type="PIRSF" id="PIRSF029950">
    <property type="entry name" value="Cas_CT1134"/>
    <property type="match status" value="1"/>
</dbReference>
<dbReference type="CDD" id="cd09752">
    <property type="entry name" value="Cas5_I-C"/>
    <property type="match status" value="1"/>
</dbReference>
<dbReference type="NCBIfam" id="TIGR01876">
    <property type="entry name" value="cas_Cas5d"/>
    <property type="match status" value="1"/>
</dbReference>
<comment type="caution">
    <text evidence="2">The sequence shown here is derived from an EMBL/GenBank/DDBJ whole genome shotgun (WGS) entry which is preliminary data.</text>
</comment>
<dbReference type="InterPro" id="IPR013422">
    <property type="entry name" value="CRISPR-assoc_prot_Cas5_N"/>
</dbReference>
<dbReference type="InterPro" id="IPR010155">
    <property type="entry name" value="CRISPR-assoc_prot_Cas5d"/>
</dbReference>
<dbReference type="AlphaFoldDB" id="A0A645FFX6"/>
<keyword evidence="2" id="KW-0378">Hydrolase</keyword>
<name>A0A645FFX6_9ZZZZ</name>
<dbReference type="GO" id="GO:0043571">
    <property type="term" value="P:maintenance of CRISPR repeat elements"/>
    <property type="evidence" value="ECO:0007669"/>
    <property type="project" value="InterPro"/>
</dbReference>
<dbReference type="GO" id="GO:0051607">
    <property type="term" value="P:defense response to virus"/>
    <property type="evidence" value="ECO:0007669"/>
    <property type="project" value="UniProtKB-KW"/>
</dbReference>
<sequence>MRNQIQYRVYGDYALFSDPITRVGGEKCSMQVPTYQALKGITESIYWKPTLIWYIDEVRIMKAIRTESKNVRPINFSSPGNTLSIYTYLRDVEYHVCAHFEWNRNRPEMEQDRNENKHYQIAKRMVERGGRRDVFLGTRECQGYVEPCAFNENAGFYDDYGELSMGFQFHGFNYPDETGENRLGVRLWNAKMINGIIKFPRPEMFREGDRDFPLRIIRENVKAKEFTHGKNSAFLYEDQELSAMTEEAGSL</sequence>
<accession>A0A645FFX6</accession>
<keyword evidence="1" id="KW-0051">Antiviral defense</keyword>
<dbReference type="NCBIfam" id="TIGR02593">
    <property type="entry name" value="CRISPR_cas5"/>
    <property type="match status" value="1"/>
</dbReference>
<gene>
    <name evidence="2" type="primary">cas5d_7</name>
    <name evidence="2" type="ORF">SDC9_159710</name>
</gene>
<dbReference type="InterPro" id="IPR021124">
    <property type="entry name" value="CRISPR-assoc_prot_Cas5"/>
</dbReference>
<dbReference type="Gene3D" id="3.30.70.2660">
    <property type="match status" value="1"/>
</dbReference>
<dbReference type="GO" id="GO:0004519">
    <property type="term" value="F:endonuclease activity"/>
    <property type="evidence" value="ECO:0007669"/>
    <property type="project" value="InterPro"/>
</dbReference>
<organism evidence="2">
    <name type="scientific">bioreactor metagenome</name>
    <dbReference type="NCBI Taxonomy" id="1076179"/>
    <lineage>
        <taxon>unclassified sequences</taxon>
        <taxon>metagenomes</taxon>
        <taxon>ecological metagenomes</taxon>
    </lineage>
</organism>
<dbReference type="Pfam" id="PF09704">
    <property type="entry name" value="Cas_Cas5d"/>
    <property type="match status" value="1"/>
</dbReference>
<dbReference type="EMBL" id="VSSQ01058732">
    <property type="protein sequence ID" value="MPN12392.1"/>
    <property type="molecule type" value="Genomic_DNA"/>
</dbReference>
<dbReference type="GO" id="GO:0016787">
    <property type="term" value="F:hydrolase activity"/>
    <property type="evidence" value="ECO:0007669"/>
    <property type="project" value="UniProtKB-KW"/>
</dbReference>
<evidence type="ECO:0000313" key="2">
    <source>
        <dbReference type="EMBL" id="MPN12392.1"/>
    </source>
</evidence>
<protein>
    <submittedName>
        <fullName evidence="2">CRISPR pre-crRNA endoribonuclease Cas5d</fullName>
        <ecNumber evidence="2">3.1.-.-</ecNumber>
    </submittedName>
</protein>